<dbReference type="Pfam" id="PF16211">
    <property type="entry name" value="Histone_H2A_C"/>
    <property type="match status" value="1"/>
</dbReference>
<evidence type="ECO:0000256" key="7">
    <source>
        <dbReference type="ARBA" id="ARBA00022843"/>
    </source>
</evidence>
<dbReference type="CDD" id="cd00074">
    <property type="entry name" value="HFD_H2A"/>
    <property type="match status" value="1"/>
</dbReference>
<feature type="domain" description="Core Histone H2A/H2B/H3" evidence="12">
    <location>
        <begin position="13"/>
        <end position="88"/>
    </location>
</feature>
<dbReference type="Proteomes" id="UP000001307">
    <property type="component" value="Unassembled WGS sequence"/>
</dbReference>
<dbReference type="GO" id="GO:0046982">
    <property type="term" value="F:protein heterodimerization activity"/>
    <property type="evidence" value="ECO:0007669"/>
    <property type="project" value="InterPro"/>
</dbReference>
<dbReference type="InterPro" id="IPR009072">
    <property type="entry name" value="Histone-fold"/>
</dbReference>
<evidence type="ECO:0000256" key="3">
    <source>
        <dbReference type="ARBA" id="ARBA00004286"/>
    </source>
</evidence>
<evidence type="ECO:0000256" key="11">
    <source>
        <dbReference type="RuleBase" id="RU003767"/>
    </source>
</evidence>
<dbReference type="InterPro" id="IPR007125">
    <property type="entry name" value="H2A/H2B/H3"/>
</dbReference>
<dbReference type="GO" id="GO:0000786">
    <property type="term" value="C:nucleosome"/>
    <property type="evidence" value="ECO:0007669"/>
    <property type="project" value="UniProtKB-KW"/>
</dbReference>
<dbReference type="FunFam" id="1.10.20.10:FF:000103">
    <property type="entry name" value="Histone H2A type 1"/>
    <property type="match status" value="1"/>
</dbReference>
<evidence type="ECO:0000313" key="14">
    <source>
        <dbReference type="EMBL" id="CBY20492.1"/>
    </source>
</evidence>
<sequence>MAKMRAMQKGGKRGPTLQKKTGLVFPVFLFKKNMKKMNQNLKLKTVGTPIYMTAVVEYLCAEVLELAGNAATDNKKRRIIPRHIQLAIGNDDEMSKLLGDVTIAQGGVLPCIHSVLLPKKTLDK</sequence>
<keyword evidence="8" id="KW-0007">Acetylation</keyword>
<comment type="subunit">
    <text evidence="11">The nucleosome is a histone octamer containing two molecules each of H2A, H2B, H3 and H4 assembled in one H3-H4 heterotetramer and two H2A-H2B heterodimers. The octamer wraps approximately 147 bp of DNA.</text>
</comment>
<dbReference type="EMBL" id="FN653015">
    <property type="protein sequence ID" value="CBY20492.1"/>
    <property type="molecule type" value="Genomic_DNA"/>
</dbReference>
<name>E4WRW0_OIKDI</name>
<gene>
    <name evidence="14" type="ORF">GSOID_T00000490001</name>
    <name evidence="15" type="ORF">GSOID_T00020355001</name>
</gene>
<dbReference type="GO" id="GO:0030527">
    <property type="term" value="F:structural constituent of chromatin"/>
    <property type="evidence" value="ECO:0007669"/>
    <property type="project" value="InterPro"/>
</dbReference>
<dbReference type="EMBL" id="FN655644">
    <property type="protein sequence ID" value="CBY39767.1"/>
    <property type="molecule type" value="Genomic_DNA"/>
</dbReference>
<evidence type="ECO:0000313" key="15">
    <source>
        <dbReference type="EMBL" id="CBY39767.1"/>
    </source>
</evidence>
<evidence type="ECO:0000256" key="5">
    <source>
        <dbReference type="ARBA" id="ARBA00022454"/>
    </source>
</evidence>
<evidence type="ECO:0000256" key="9">
    <source>
        <dbReference type="ARBA" id="ARBA00023242"/>
    </source>
</evidence>
<evidence type="ECO:0000259" key="12">
    <source>
        <dbReference type="Pfam" id="PF00125"/>
    </source>
</evidence>
<dbReference type="Gene3D" id="1.10.20.10">
    <property type="entry name" value="Histone, subunit A"/>
    <property type="match status" value="1"/>
</dbReference>
<organism evidence="14">
    <name type="scientific">Oikopleura dioica</name>
    <name type="common">Tunicate</name>
    <dbReference type="NCBI Taxonomy" id="34765"/>
    <lineage>
        <taxon>Eukaryota</taxon>
        <taxon>Metazoa</taxon>
        <taxon>Chordata</taxon>
        <taxon>Tunicata</taxon>
        <taxon>Appendicularia</taxon>
        <taxon>Copelata</taxon>
        <taxon>Oikopleuridae</taxon>
        <taxon>Oikopleura</taxon>
    </lineage>
</organism>
<feature type="domain" description="Histone H2A C-terminal" evidence="13">
    <location>
        <begin position="92"/>
        <end position="122"/>
    </location>
</feature>
<evidence type="ECO:0000256" key="4">
    <source>
        <dbReference type="ARBA" id="ARBA00010691"/>
    </source>
</evidence>
<evidence type="ECO:0000256" key="6">
    <source>
        <dbReference type="ARBA" id="ARBA00022499"/>
    </source>
</evidence>
<keyword evidence="16" id="KW-1185">Reference proteome</keyword>
<keyword evidence="9 11" id="KW-0539">Nucleus</keyword>
<dbReference type="InterPro" id="IPR032454">
    <property type="entry name" value="Histone_H2A_C"/>
</dbReference>
<evidence type="ECO:0000259" key="13">
    <source>
        <dbReference type="Pfam" id="PF16211"/>
    </source>
</evidence>
<keyword evidence="6" id="KW-1017">Isopeptide bond</keyword>
<evidence type="ECO:0000256" key="10">
    <source>
        <dbReference type="ARBA" id="ARBA00023269"/>
    </source>
</evidence>
<protein>
    <recommendedName>
        <fullName evidence="11">Histone H2A</fullName>
    </recommendedName>
</protein>
<evidence type="ECO:0000256" key="8">
    <source>
        <dbReference type="ARBA" id="ARBA00022990"/>
    </source>
</evidence>
<dbReference type="GO" id="GO:0005634">
    <property type="term" value="C:nucleus"/>
    <property type="evidence" value="ECO:0007669"/>
    <property type="project" value="UniProtKB-SubCell"/>
</dbReference>
<comment type="subcellular location">
    <subcellularLocation>
        <location evidence="3">Chromosome</location>
    </subcellularLocation>
    <subcellularLocation>
        <location evidence="2 11">Nucleus</location>
    </subcellularLocation>
</comment>
<dbReference type="SUPFAM" id="SSF47113">
    <property type="entry name" value="Histone-fold"/>
    <property type="match status" value="1"/>
</dbReference>
<dbReference type="OrthoDB" id="9421954at2759"/>
<dbReference type="PANTHER" id="PTHR23430">
    <property type="entry name" value="HISTONE H2A"/>
    <property type="match status" value="1"/>
</dbReference>
<dbReference type="GO" id="GO:0003677">
    <property type="term" value="F:DNA binding"/>
    <property type="evidence" value="ECO:0007669"/>
    <property type="project" value="UniProtKB-KW"/>
</dbReference>
<evidence type="ECO:0000256" key="2">
    <source>
        <dbReference type="ARBA" id="ARBA00004123"/>
    </source>
</evidence>
<evidence type="ECO:0000313" key="16">
    <source>
        <dbReference type="Proteomes" id="UP000001307"/>
    </source>
</evidence>
<dbReference type="Pfam" id="PF00125">
    <property type="entry name" value="Histone"/>
    <property type="match status" value="1"/>
</dbReference>
<dbReference type="Proteomes" id="UP000011014">
    <property type="component" value="Unassembled WGS sequence"/>
</dbReference>
<keyword evidence="7" id="KW-0832">Ubl conjugation</keyword>
<comment type="similarity">
    <text evidence="4 11">Belongs to the histone H2A family.</text>
</comment>
<proteinExistence type="inferred from homology"/>
<dbReference type="AlphaFoldDB" id="E4WRW0"/>
<evidence type="ECO:0000256" key="1">
    <source>
        <dbReference type="ARBA" id="ARBA00002001"/>
    </source>
</evidence>
<comment type="function">
    <text evidence="1">Core component of nucleosome. Nucleosomes wrap and compact DNA into chromatin, limiting DNA accessibility to the cellular machineries which require DNA as a template. Histones thereby play a central role in transcription regulation, DNA repair, DNA replication and chromosomal stability. DNA accessibility is regulated via a complex set of post-translational modifications of histones, also called histone code, and nucleosome remodeling.</text>
</comment>
<accession>E4WRW0</accession>
<dbReference type="InParanoid" id="E4WRW0"/>
<keyword evidence="11" id="KW-0238">DNA-binding</keyword>
<dbReference type="SMART" id="SM00414">
    <property type="entry name" value="H2A"/>
    <property type="match status" value="1"/>
</dbReference>
<dbReference type="InterPro" id="IPR002119">
    <property type="entry name" value="Histone_H2A"/>
</dbReference>
<reference evidence="14" key="1">
    <citation type="journal article" date="2010" name="Science">
        <title>Plasticity of animal genome architecture unmasked by rapid evolution of a pelagic tunicate.</title>
        <authorList>
            <person name="Denoeud F."/>
            <person name="Henriet S."/>
            <person name="Mungpakdee S."/>
            <person name="Aury J.M."/>
            <person name="Da Silva C."/>
            <person name="Brinkmann H."/>
            <person name="Mikhaleva J."/>
            <person name="Olsen L.C."/>
            <person name="Jubin C."/>
            <person name="Canestro C."/>
            <person name="Bouquet J.M."/>
            <person name="Danks G."/>
            <person name="Poulain J."/>
            <person name="Campsteijn C."/>
            <person name="Adamski M."/>
            <person name="Cross I."/>
            <person name="Yadetie F."/>
            <person name="Muffato M."/>
            <person name="Louis A."/>
            <person name="Butcher S."/>
            <person name="Tsagkogeorga G."/>
            <person name="Konrad A."/>
            <person name="Singh S."/>
            <person name="Jensen M.F."/>
            <person name="Cong E.H."/>
            <person name="Eikeseth-Otteraa H."/>
            <person name="Noel B."/>
            <person name="Anthouard V."/>
            <person name="Porcel B.M."/>
            <person name="Kachouri-Lafond R."/>
            <person name="Nishino A."/>
            <person name="Ugolini M."/>
            <person name="Chourrout P."/>
            <person name="Nishida H."/>
            <person name="Aasland R."/>
            <person name="Huzurbazar S."/>
            <person name="Westhof E."/>
            <person name="Delsuc F."/>
            <person name="Lehrach H."/>
            <person name="Reinhardt R."/>
            <person name="Weissenbach J."/>
            <person name="Roy S.W."/>
            <person name="Artiguenave F."/>
            <person name="Postlethwait J.H."/>
            <person name="Manak J.R."/>
            <person name="Thompson E.M."/>
            <person name="Jaillon O."/>
            <person name="Du Pasquier L."/>
            <person name="Boudinot P."/>
            <person name="Liberles D.A."/>
            <person name="Volff J.N."/>
            <person name="Philippe H."/>
            <person name="Lenhard B."/>
            <person name="Roest Crollius H."/>
            <person name="Wincker P."/>
            <person name="Chourrout D."/>
        </authorList>
    </citation>
    <scope>NUCLEOTIDE SEQUENCE [LARGE SCALE GENOMIC DNA]</scope>
</reference>
<dbReference type="PRINTS" id="PR00620">
    <property type="entry name" value="HISTONEH2A"/>
</dbReference>
<keyword evidence="5 11" id="KW-0158">Chromosome</keyword>
<keyword evidence="10 11" id="KW-0544">Nucleosome core</keyword>